<keyword evidence="7" id="KW-1185">Reference proteome</keyword>
<dbReference type="InterPro" id="IPR036138">
    <property type="entry name" value="PBP_dimer_sf"/>
</dbReference>
<dbReference type="Pfam" id="PF03717">
    <property type="entry name" value="PBP_dimer"/>
    <property type="match status" value="1"/>
</dbReference>
<evidence type="ECO:0000313" key="6">
    <source>
        <dbReference type="EMBL" id="PWW81262.1"/>
    </source>
</evidence>
<keyword evidence="4" id="KW-0812">Transmembrane</keyword>
<dbReference type="Gene3D" id="3.30.10.20">
    <property type="match status" value="1"/>
</dbReference>
<dbReference type="OrthoDB" id="9804124at2"/>
<dbReference type="GO" id="GO:0005886">
    <property type="term" value="C:plasma membrane"/>
    <property type="evidence" value="ECO:0007669"/>
    <property type="project" value="TreeGrafter"/>
</dbReference>
<dbReference type="GO" id="GO:0071555">
    <property type="term" value="P:cell wall organization"/>
    <property type="evidence" value="ECO:0007669"/>
    <property type="project" value="TreeGrafter"/>
</dbReference>
<dbReference type="InterPro" id="IPR005543">
    <property type="entry name" value="PASTA_dom"/>
</dbReference>
<dbReference type="InterPro" id="IPR005311">
    <property type="entry name" value="PBP_dimer"/>
</dbReference>
<dbReference type="PROSITE" id="PS51178">
    <property type="entry name" value="PASTA"/>
    <property type="match status" value="1"/>
</dbReference>
<keyword evidence="2" id="KW-0121">Carboxypeptidase</keyword>
<dbReference type="Gene3D" id="3.90.1310.10">
    <property type="entry name" value="Penicillin-binding protein 2a (Domain 2)"/>
    <property type="match status" value="1"/>
</dbReference>
<dbReference type="SUPFAM" id="SSF56519">
    <property type="entry name" value="Penicillin binding protein dimerisation domain"/>
    <property type="match status" value="1"/>
</dbReference>
<dbReference type="AlphaFoldDB" id="A0A317T3I0"/>
<keyword evidence="2" id="KW-0378">Hydrolase</keyword>
<gene>
    <name evidence="6" type="ORF">CR164_11005</name>
</gene>
<sequence>MNRLDDAGRSGSASGKEFGWRLGMVAFLFALLAGFIVVRLLSVQVVDVQKYKTMATRQHEREVVEQAKRGRIIDRSGRLLAESVQKVSFKADPYLVRNTPVRINGKKDTVNNVSEVASIFASHFGKSKSYYARKLRKKSRFVWMERSVPIAKAEKLMEAKIPGVGYEKEQHRYYLNIASQVIGLTDRDNRGISGLEKRFHDELKGQDGIKVFQRSAIGERFLAAGEEQIDAHEGLSIQLTIDADIQAIVEDELRNAAIRHKAKAAIGVVMDVETGEILAMANYPVFNMNNRRNYRPEKARNRAITDAFEPGSTVKIVMAAAATEILHRTANDTLDAHNGSYVVQRRVIRDHEKFERMTFREAMVHSSNVIAAKTAMELGQETFYDYVKRFGFGERTGLDLIGEVKGLLRKPQDWDKTTLPWMGYGYGFTATPLQVLQSYAAIANGGVAMRPFVVNRMLDAQGSVVHETRPAKGGRVVKQETARYLIDEYLEPIVAEGTGMAAAIPGVSVAGKTGTAQKLKNGSYHKGGYVASFVGMFPADKPKVAAIVVVDEPKPEYYASMVAAPVFSRIGKRMIAVSEPLKKKLAMTSPAEEVLDSLEAVAVPKLVGLQGRDARKLLEWTELVMEYDGRLKDIVIGQQVAPGTMVVPGSAVRVTLGAWGEEQAYNQTGMQ</sequence>
<dbReference type="InterPro" id="IPR012338">
    <property type="entry name" value="Beta-lactam/transpept-like"/>
</dbReference>
<dbReference type="GO" id="GO:0016740">
    <property type="term" value="F:transferase activity"/>
    <property type="evidence" value="ECO:0007669"/>
    <property type="project" value="UniProtKB-KW"/>
</dbReference>
<comment type="subcellular location">
    <subcellularLocation>
        <location evidence="1">Membrane</location>
    </subcellularLocation>
</comment>
<dbReference type="GO" id="GO:0004180">
    <property type="term" value="F:carboxypeptidase activity"/>
    <property type="evidence" value="ECO:0007669"/>
    <property type="project" value="UniProtKB-KW"/>
</dbReference>
<evidence type="ECO:0000256" key="4">
    <source>
        <dbReference type="SAM" id="Phobius"/>
    </source>
</evidence>
<dbReference type="PANTHER" id="PTHR30627">
    <property type="entry name" value="PEPTIDOGLYCAN D,D-TRANSPEPTIDASE"/>
    <property type="match status" value="1"/>
</dbReference>
<dbReference type="Gene3D" id="3.30.450.330">
    <property type="match status" value="1"/>
</dbReference>
<name>A0A317T3I0_9CHLB</name>
<reference evidence="7" key="1">
    <citation type="submission" date="2017-10" db="EMBL/GenBank/DDBJ databases">
        <authorList>
            <person name="Gaisin V.A."/>
            <person name="Rysina M.S."/>
            <person name="Grouzdev D.S."/>
        </authorList>
    </citation>
    <scope>NUCLEOTIDE SEQUENCE [LARGE SCALE GENOMIC DNA]</scope>
    <source>
        <strain evidence="7">V1</strain>
    </source>
</reference>
<comment type="caution">
    <text evidence="6">The sequence shown here is derived from an EMBL/GenBank/DDBJ whole genome shotgun (WGS) entry which is preliminary data.</text>
</comment>
<dbReference type="Gene3D" id="3.40.710.10">
    <property type="entry name" value="DD-peptidase/beta-lactamase superfamily"/>
    <property type="match status" value="1"/>
</dbReference>
<dbReference type="Pfam" id="PF03793">
    <property type="entry name" value="PASTA"/>
    <property type="match status" value="1"/>
</dbReference>
<protein>
    <submittedName>
        <fullName evidence="6">Peptidoglycan glycosyltransferase</fullName>
    </submittedName>
</protein>
<keyword evidence="3 4" id="KW-0472">Membrane</keyword>
<dbReference type="SUPFAM" id="SSF54184">
    <property type="entry name" value="Penicillin-binding protein 2x (pbp-2x), c-terminal domain"/>
    <property type="match status" value="1"/>
</dbReference>
<evidence type="ECO:0000259" key="5">
    <source>
        <dbReference type="PROSITE" id="PS51178"/>
    </source>
</evidence>
<evidence type="ECO:0000256" key="2">
    <source>
        <dbReference type="ARBA" id="ARBA00022645"/>
    </source>
</evidence>
<feature type="domain" description="PASTA" evidence="5">
    <location>
        <begin position="597"/>
        <end position="658"/>
    </location>
</feature>
<dbReference type="Proteomes" id="UP000246278">
    <property type="component" value="Unassembled WGS sequence"/>
</dbReference>
<evidence type="ECO:0000256" key="3">
    <source>
        <dbReference type="ARBA" id="ARBA00023136"/>
    </source>
</evidence>
<keyword evidence="6" id="KW-0808">Transferase</keyword>
<dbReference type="InterPro" id="IPR050515">
    <property type="entry name" value="Beta-lactam/transpept"/>
</dbReference>
<feature type="transmembrane region" description="Helical" evidence="4">
    <location>
        <begin position="20"/>
        <end position="41"/>
    </location>
</feature>
<dbReference type="Pfam" id="PF00905">
    <property type="entry name" value="Transpeptidase"/>
    <property type="match status" value="1"/>
</dbReference>
<dbReference type="SMART" id="SM00740">
    <property type="entry name" value="PASTA"/>
    <property type="match status" value="1"/>
</dbReference>
<dbReference type="SUPFAM" id="SSF56601">
    <property type="entry name" value="beta-lactamase/transpeptidase-like"/>
    <property type="match status" value="1"/>
</dbReference>
<accession>A0A317T3I0</accession>
<dbReference type="GO" id="GO:0008658">
    <property type="term" value="F:penicillin binding"/>
    <property type="evidence" value="ECO:0007669"/>
    <property type="project" value="InterPro"/>
</dbReference>
<dbReference type="InterPro" id="IPR001460">
    <property type="entry name" value="PCN-bd_Tpept"/>
</dbReference>
<dbReference type="EMBL" id="PDNZ01000008">
    <property type="protein sequence ID" value="PWW81262.1"/>
    <property type="molecule type" value="Genomic_DNA"/>
</dbReference>
<keyword evidence="4" id="KW-1133">Transmembrane helix</keyword>
<keyword evidence="2" id="KW-0645">Protease</keyword>
<dbReference type="PANTHER" id="PTHR30627:SF1">
    <property type="entry name" value="PEPTIDOGLYCAN D,D-TRANSPEPTIDASE FTSI"/>
    <property type="match status" value="1"/>
</dbReference>
<organism evidence="6 7">
    <name type="scientific">Prosthecochloris marina</name>
    <dbReference type="NCBI Taxonomy" id="2017681"/>
    <lineage>
        <taxon>Bacteria</taxon>
        <taxon>Pseudomonadati</taxon>
        <taxon>Chlorobiota</taxon>
        <taxon>Chlorobiia</taxon>
        <taxon>Chlorobiales</taxon>
        <taxon>Chlorobiaceae</taxon>
        <taxon>Prosthecochloris</taxon>
    </lineage>
</organism>
<evidence type="ECO:0000256" key="1">
    <source>
        <dbReference type="ARBA" id="ARBA00004370"/>
    </source>
</evidence>
<evidence type="ECO:0000313" key="7">
    <source>
        <dbReference type="Proteomes" id="UP000246278"/>
    </source>
</evidence>
<proteinExistence type="predicted"/>
<dbReference type="RefSeq" id="WP_110024050.1">
    <property type="nucleotide sequence ID" value="NZ_PDNZ01000008.1"/>
</dbReference>